<feature type="disulfide bond" evidence="6">
    <location>
        <begin position="17"/>
        <end position="28"/>
    </location>
</feature>
<organism evidence="7 8">
    <name type="scientific">Laccaria amethystina LaAM-08-1</name>
    <dbReference type="NCBI Taxonomy" id="1095629"/>
    <lineage>
        <taxon>Eukaryota</taxon>
        <taxon>Fungi</taxon>
        <taxon>Dikarya</taxon>
        <taxon>Basidiomycota</taxon>
        <taxon>Agaricomycotina</taxon>
        <taxon>Agaricomycetes</taxon>
        <taxon>Agaricomycetidae</taxon>
        <taxon>Agaricales</taxon>
        <taxon>Agaricineae</taxon>
        <taxon>Hydnangiaceae</taxon>
        <taxon>Laccaria</taxon>
    </lineage>
</organism>
<feature type="disulfide bond" evidence="6">
    <location>
        <begin position="7"/>
        <end position="38"/>
    </location>
</feature>
<dbReference type="OrthoDB" id="13601at2759"/>
<dbReference type="EMBL" id="KN838816">
    <property type="protein sequence ID" value="KIJ93956.1"/>
    <property type="molecule type" value="Genomic_DNA"/>
</dbReference>
<evidence type="ECO:0000256" key="6">
    <source>
        <dbReference type="PIRSR" id="PIRSR627179-50"/>
    </source>
</evidence>
<dbReference type="AlphaFoldDB" id="A0A0C9X8M1"/>
<keyword evidence="5 6" id="KW-1015">Disulfide bond</keyword>
<dbReference type="PANTHER" id="PTHR15590">
    <property type="entry name" value="CX9C MOTIF-CONTAINING PROTEIN 4"/>
    <property type="match status" value="1"/>
</dbReference>
<dbReference type="Pfam" id="PF08991">
    <property type="entry name" value="CMC4"/>
    <property type="match status" value="1"/>
</dbReference>
<evidence type="ECO:0000256" key="3">
    <source>
        <dbReference type="ARBA" id="ARBA00019406"/>
    </source>
</evidence>
<dbReference type="InterPro" id="IPR009069">
    <property type="entry name" value="Cys_alpha_HP_mot_SF"/>
</dbReference>
<dbReference type="PROSITE" id="PS51808">
    <property type="entry name" value="CHCH"/>
    <property type="match status" value="1"/>
</dbReference>
<sequence>MSKVNSCQTEACDLQSCLNRNTYAPEKCEKNLRSLYECCQRFYDLTEGRGESTSCPLPNVVQRWMKDHPKDKKH</sequence>
<accession>A0A0C9X8M1</accession>
<dbReference type="SUPFAM" id="SSF47072">
    <property type="entry name" value="Cysteine alpha-hairpin motif"/>
    <property type="match status" value="1"/>
</dbReference>
<dbReference type="GO" id="GO:0005758">
    <property type="term" value="C:mitochondrial intermembrane space"/>
    <property type="evidence" value="ECO:0007669"/>
    <property type="project" value="UniProtKB-SubCell"/>
</dbReference>
<dbReference type="STRING" id="1095629.A0A0C9X8M1"/>
<dbReference type="PANTHER" id="PTHR15590:SF0">
    <property type="entry name" value="CX9C MOTIF-CONTAINING PROTEIN 4"/>
    <property type="match status" value="1"/>
</dbReference>
<dbReference type="Gene3D" id="1.10.287.1130">
    <property type="entry name" value="CytochromE C oxidase copper chaperone"/>
    <property type="match status" value="1"/>
</dbReference>
<proteinExistence type="inferred from homology"/>
<name>A0A0C9X8M1_9AGAR</name>
<feature type="disulfide bond" evidence="6">
    <location>
        <begin position="39"/>
        <end position="55"/>
    </location>
</feature>
<gene>
    <name evidence="7" type="ORF">K443DRAFT_684139</name>
</gene>
<evidence type="ECO:0000256" key="2">
    <source>
        <dbReference type="ARBA" id="ARBA00009858"/>
    </source>
</evidence>
<protein>
    <recommendedName>
        <fullName evidence="3">Cx9C motif-containing protein 4, mitochondrial</fullName>
    </recommendedName>
</protein>
<keyword evidence="8" id="KW-1185">Reference proteome</keyword>
<reference evidence="8" key="2">
    <citation type="submission" date="2015-01" db="EMBL/GenBank/DDBJ databases">
        <title>Evolutionary Origins and Diversification of the Mycorrhizal Mutualists.</title>
        <authorList>
            <consortium name="DOE Joint Genome Institute"/>
            <consortium name="Mycorrhizal Genomics Consortium"/>
            <person name="Kohler A."/>
            <person name="Kuo A."/>
            <person name="Nagy L.G."/>
            <person name="Floudas D."/>
            <person name="Copeland A."/>
            <person name="Barry K.W."/>
            <person name="Cichocki N."/>
            <person name="Veneault-Fourrey C."/>
            <person name="LaButti K."/>
            <person name="Lindquist E.A."/>
            <person name="Lipzen A."/>
            <person name="Lundell T."/>
            <person name="Morin E."/>
            <person name="Murat C."/>
            <person name="Riley R."/>
            <person name="Ohm R."/>
            <person name="Sun H."/>
            <person name="Tunlid A."/>
            <person name="Henrissat B."/>
            <person name="Grigoriev I.V."/>
            <person name="Hibbett D.S."/>
            <person name="Martin F."/>
        </authorList>
    </citation>
    <scope>NUCLEOTIDE SEQUENCE [LARGE SCALE GENOMIC DNA]</scope>
    <source>
        <strain evidence="8">LaAM-08-1</strain>
    </source>
</reference>
<evidence type="ECO:0000256" key="4">
    <source>
        <dbReference type="ARBA" id="ARBA00023128"/>
    </source>
</evidence>
<dbReference type="HOGENOM" id="CLU_177210_2_0_1"/>
<dbReference type="Proteomes" id="UP000054477">
    <property type="component" value="Unassembled WGS sequence"/>
</dbReference>
<comment type="similarity">
    <text evidence="2">Belongs to the CMC4 family.</text>
</comment>
<keyword evidence="4" id="KW-0496">Mitochondrion</keyword>
<evidence type="ECO:0000256" key="1">
    <source>
        <dbReference type="ARBA" id="ARBA00004569"/>
    </source>
</evidence>
<evidence type="ECO:0000313" key="7">
    <source>
        <dbReference type="EMBL" id="KIJ93956.1"/>
    </source>
</evidence>
<reference evidence="7 8" key="1">
    <citation type="submission" date="2014-04" db="EMBL/GenBank/DDBJ databases">
        <authorList>
            <consortium name="DOE Joint Genome Institute"/>
            <person name="Kuo A."/>
            <person name="Kohler A."/>
            <person name="Nagy L.G."/>
            <person name="Floudas D."/>
            <person name="Copeland A."/>
            <person name="Barry K.W."/>
            <person name="Cichocki N."/>
            <person name="Veneault-Fourrey C."/>
            <person name="LaButti K."/>
            <person name="Lindquist E.A."/>
            <person name="Lipzen A."/>
            <person name="Lundell T."/>
            <person name="Morin E."/>
            <person name="Murat C."/>
            <person name="Sun H."/>
            <person name="Tunlid A."/>
            <person name="Henrissat B."/>
            <person name="Grigoriev I.V."/>
            <person name="Hibbett D.S."/>
            <person name="Martin F."/>
            <person name="Nordberg H.P."/>
            <person name="Cantor M.N."/>
            <person name="Hua S.X."/>
        </authorList>
    </citation>
    <scope>NUCLEOTIDE SEQUENCE [LARGE SCALE GENOMIC DNA]</scope>
    <source>
        <strain evidence="7 8">LaAM-08-1</strain>
    </source>
</reference>
<evidence type="ECO:0000256" key="5">
    <source>
        <dbReference type="ARBA" id="ARBA00023157"/>
    </source>
</evidence>
<comment type="subcellular location">
    <subcellularLocation>
        <location evidence="1">Mitochondrion intermembrane space</location>
    </subcellularLocation>
</comment>
<evidence type="ECO:0000313" key="8">
    <source>
        <dbReference type="Proteomes" id="UP000054477"/>
    </source>
</evidence>
<dbReference type="InterPro" id="IPR027179">
    <property type="entry name" value="CMC4"/>
</dbReference>